<dbReference type="Gene3D" id="3.30.160.60">
    <property type="entry name" value="Classic Zinc Finger"/>
    <property type="match status" value="1"/>
</dbReference>
<gene>
    <name evidence="1" type="ORF">TOPH_02770</name>
</gene>
<dbReference type="STRING" id="1163406.A0A0L0NER9"/>
<accession>A0A0L0NER9</accession>
<dbReference type="Proteomes" id="UP000036947">
    <property type="component" value="Unassembled WGS sequence"/>
</dbReference>
<evidence type="ECO:0000313" key="1">
    <source>
        <dbReference type="EMBL" id="KND92518.1"/>
    </source>
</evidence>
<reference evidence="1 2" key="1">
    <citation type="journal article" date="2015" name="BMC Genomics">
        <title>The genome of the truffle-parasite Tolypocladium ophioglossoides and the evolution of antifungal peptaibiotics.</title>
        <authorList>
            <person name="Quandt C.A."/>
            <person name="Bushley K.E."/>
            <person name="Spatafora J.W."/>
        </authorList>
    </citation>
    <scope>NUCLEOTIDE SEQUENCE [LARGE SCALE GENOMIC DNA]</scope>
    <source>
        <strain evidence="1 2">CBS 100239</strain>
    </source>
</reference>
<protein>
    <recommendedName>
        <fullName evidence="3">C2H2-type domain-containing protein</fullName>
    </recommendedName>
</protein>
<evidence type="ECO:0008006" key="3">
    <source>
        <dbReference type="Google" id="ProtNLM"/>
    </source>
</evidence>
<evidence type="ECO:0000313" key="2">
    <source>
        <dbReference type="Proteomes" id="UP000036947"/>
    </source>
</evidence>
<keyword evidence="2" id="KW-1185">Reference proteome</keyword>
<organism evidence="1 2">
    <name type="scientific">Tolypocladium ophioglossoides (strain CBS 100239)</name>
    <name type="common">Snaketongue truffleclub</name>
    <name type="synonym">Elaphocordyceps ophioglossoides</name>
    <dbReference type="NCBI Taxonomy" id="1163406"/>
    <lineage>
        <taxon>Eukaryota</taxon>
        <taxon>Fungi</taxon>
        <taxon>Dikarya</taxon>
        <taxon>Ascomycota</taxon>
        <taxon>Pezizomycotina</taxon>
        <taxon>Sordariomycetes</taxon>
        <taxon>Hypocreomycetidae</taxon>
        <taxon>Hypocreales</taxon>
        <taxon>Ophiocordycipitaceae</taxon>
        <taxon>Tolypocladium</taxon>
    </lineage>
</organism>
<name>A0A0L0NER9_TOLOC</name>
<dbReference type="OrthoDB" id="654211at2759"/>
<sequence>MSYGSGINPHTSGFAGSYVGGGPDHASGLSTVDGSSCFPDGSNSDANRNGQQCCGKWFQNNRDFNKHKRRHDPPLRCEASPHCRYRASYNKERMKHYRTTHRKWADLNNIPDTSCSCEVCGMQFSRKDFKKRHLDSFPDCRRSIG</sequence>
<comment type="caution">
    <text evidence="1">The sequence shown here is derived from an EMBL/GenBank/DDBJ whole genome shotgun (WGS) entry which is preliminary data.</text>
</comment>
<proteinExistence type="predicted"/>
<dbReference type="EMBL" id="LFRF01000005">
    <property type="protein sequence ID" value="KND92518.1"/>
    <property type="molecule type" value="Genomic_DNA"/>
</dbReference>
<dbReference type="AlphaFoldDB" id="A0A0L0NER9"/>